<evidence type="ECO:0000256" key="2">
    <source>
        <dbReference type="ARBA" id="ARBA00022833"/>
    </source>
</evidence>
<dbReference type="AlphaFoldDB" id="A0A1I8NMF6"/>
<feature type="domain" description="RING-type" evidence="6">
    <location>
        <begin position="19"/>
        <end position="66"/>
    </location>
</feature>
<accession>A0A1I8NMF6</accession>
<dbReference type="EnsemblMetazoa" id="SCAU000300-RB">
    <property type="protein sequence ID" value="SCAU000300-PB"/>
    <property type="gene ID" value="SCAU000300"/>
</dbReference>
<dbReference type="GO" id="GO:0000795">
    <property type="term" value="C:synaptonemal complex"/>
    <property type="evidence" value="ECO:0007669"/>
    <property type="project" value="InterPro"/>
</dbReference>
<dbReference type="InterPro" id="IPR042123">
    <property type="entry name" value="Zip3/RNF212-like"/>
</dbReference>
<name>A0A1I8NMF6_STOCA</name>
<keyword evidence="8" id="KW-1185">Reference proteome</keyword>
<gene>
    <name evidence="7" type="primary">106091887</name>
</gene>
<dbReference type="GO" id="GO:0019789">
    <property type="term" value="F:SUMO transferase activity"/>
    <property type="evidence" value="ECO:0007669"/>
    <property type="project" value="InterPro"/>
</dbReference>
<sequence>MASNQVAKKTEQQIHWIHCNVCFIMYMRKERSLYLLACHHIVCENCKQDYVPKSSPKLQICTCPLCFKLSKFSEINNSMPKILKDLFHPEPWKDGLNNFQIMMFQSKHRQRYLDYLDAKFAKIQEHRKHITQLKRQAEATGRLAEEIKDERRHLENRVRLIQEQRRMSDDNNKNCLSNSISSSSSDRSSHLGRRVRPTPTREVTITSFTNLTPTHSFEL</sequence>
<dbReference type="GO" id="GO:0007129">
    <property type="term" value="P:homologous chromosome pairing at meiosis"/>
    <property type="evidence" value="ECO:0007669"/>
    <property type="project" value="TreeGrafter"/>
</dbReference>
<dbReference type="InterPro" id="IPR013083">
    <property type="entry name" value="Znf_RING/FYVE/PHD"/>
</dbReference>
<dbReference type="GO" id="GO:0007131">
    <property type="term" value="P:reciprocal meiotic recombination"/>
    <property type="evidence" value="ECO:0007669"/>
    <property type="project" value="InterPro"/>
</dbReference>
<evidence type="ECO:0000256" key="5">
    <source>
        <dbReference type="SAM" id="MobiDB-lite"/>
    </source>
</evidence>
<proteinExistence type="predicted"/>
<dbReference type="PANTHER" id="PTHR22663:SF17">
    <property type="entry name" value="RING FINGER PROTEIN NARYA-RELATED"/>
    <property type="match status" value="1"/>
</dbReference>
<reference evidence="7" key="1">
    <citation type="submission" date="2020-05" db="UniProtKB">
        <authorList>
            <consortium name="EnsemblMetazoa"/>
        </authorList>
    </citation>
    <scope>IDENTIFICATION</scope>
    <source>
        <strain evidence="7">USDA</strain>
    </source>
</reference>
<protein>
    <recommendedName>
        <fullName evidence="6">RING-type domain-containing protein</fullName>
    </recommendedName>
</protein>
<dbReference type="InterPro" id="IPR001841">
    <property type="entry name" value="Znf_RING"/>
</dbReference>
<dbReference type="OrthoDB" id="7841769at2759"/>
<feature type="region of interest" description="Disordered" evidence="5">
    <location>
        <begin position="163"/>
        <end position="201"/>
    </location>
</feature>
<evidence type="ECO:0000256" key="4">
    <source>
        <dbReference type="PROSITE-ProRule" id="PRU00175"/>
    </source>
</evidence>
<dbReference type="Gene3D" id="3.30.40.10">
    <property type="entry name" value="Zinc/RING finger domain, C3HC4 (zinc finger)"/>
    <property type="match status" value="1"/>
</dbReference>
<organism evidence="7 8">
    <name type="scientific">Stomoxys calcitrans</name>
    <name type="common">Stable fly</name>
    <name type="synonym">Conops calcitrans</name>
    <dbReference type="NCBI Taxonomy" id="35570"/>
    <lineage>
        <taxon>Eukaryota</taxon>
        <taxon>Metazoa</taxon>
        <taxon>Ecdysozoa</taxon>
        <taxon>Arthropoda</taxon>
        <taxon>Hexapoda</taxon>
        <taxon>Insecta</taxon>
        <taxon>Pterygota</taxon>
        <taxon>Neoptera</taxon>
        <taxon>Endopterygota</taxon>
        <taxon>Diptera</taxon>
        <taxon>Brachycera</taxon>
        <taxon>Muscomorpha</taxon>
        <taxon>Muscoidea</taxon>
        <taxon>Muscidae</taxon>
        <taxon>Stomoxys</taxon>
    </lineage>
</organism>
<keyword evidence="1 4" id="KW-0863">Zinc-finger</keyword>
<dbReference type="Proteomes" id="UP000095300">
    <property type="component" value="Unassembled WGS sequence"/>
</dbReference>
<dbReference type="KEGG" id="scac:106091887"/>
<dbReference type="GO" id="GO:0008270">
    <property type="term" value="F:zinc ion binding"/>
    <property type="evidence" value="ECO:0007669"/>
    <property type="project" value="UniProtKB-KW"/>
</dbReference>
<feature type="compositionally biased region" description="Basic and acidic residues" evidence="5">
    <location>
        <begin position="163"/>
        <end position="172"/>
    </location>
</feature>
<keyword evidence="3" id="KW-0469">Meiosis</keyword>
<feature type="compositionally biased region" description="Low complexity" evidence="5">
    <location>
        <begin position="177"/>
        <end position="186"/>
    </location>
</feature>
<evidence type="ECO:0000313" key="8">
    <source>
        <dbReference type="Proteomes" id="UP000095300"/>
    </source>
</evidence>
<dbReference type="STRING" id="35570.A0A1I8NMF6"/>
<evidence type="ECO:0000259" key="6">
    <source>
        <dbReference type="PROSITE" id="PS50089"/>
    </source>
</evidence>
<dbReference type="VEuPathDB" id="VectorBase:SCAU000300"/>
<evidence type="ECO:0000256" key="3">
    <source>
        <dbReference type="ARBA" id="ARBA00023254"/>
    </source>
</evidence>
<dbReference type="SUPFAM" id="SSF57850">
    <property type="entry name" value="RING/U-box"/>
    <property type="match status" value="1"/>
</dbReference>
<evidence type="ECO:0000256" key="1">
    <source>
        <dbReference type="ARBA" id="ARBA00022771"/>
    </source>
</evidence>
<evidence type="ECO:0000313" key="7">
    <source>
        <dbReference type="EnsemblMetazoa" id="SCAU000300-PB"/>
    </source>
</evidence>
<dbReference type="Pfam" id="PF14634">
    <property type="entry name" value="zf-RING_5"/>
    <property type="match status" value="1"/>
</dbReference>
<dbReference type="PANTHER" id="PTHR22663">
    <property type="entry name" value="RING FINGER PROTEIN NARYA-RELATED"/>
    <property type="match status" value="1"/>
</dbReference>
<dbReference type="GO" id="GO:0016925">
    <property type="term" value="P:protein sumoylation"/>
    <property type="evidence" value="ECO:0007669"/>
    <property type="project" value="TreeGrafter"/>
</dbReference>
<keyword evidence="1 4" id="KW-0479">Metal-binding</keyword>
<keyword evidence="2" id="KW-0862">Zinc</keyword>
<dbReference type="PROSITE" id="PS50089">
    <property type="entry name" value="ZF_RING_2"/>
    <property type="match status" value="1"/>
</dbReference>